<keyword evidence="2" id="KW-1185">Reference proteome</keyword>
<organism evidence="1 2">
    <name type="scientific">Pluteus cervinus</name>
    <dbReference type="NCBI Taxonomy" id="181527"/>
    <lineage>
        <taxon>Eukaryota</taxon>
        <taxon>Fungi</taxon>
        <taxon>Dikarya</taxon>
        <taxon>Basidiomycota</taxon>
        <taxon>Agaricomycotina</taxon>
        <taxon>Agaricomycetes</taxon>
        <taxon>Agaricomycetidae</taxon>
        <taxon>Agaricales</taxon>
        <taxon>Pluteineae</taxon>
        <taxon>Pluteaceae</taxon>
        <taxon>Pluteus</taxon>
    </lineage>
</organism>
<sequence length="120" mass="13522">PFKHKVQIFGPTGHSVVELAMFDDGAMVNAMSQRFYEQHQGLFGSLKPSNKRLRMADGAITKPVGRWRGQINIQGITAIDSFEVFSSKDRWNVLIGKPLKTKLRAVHHYERDEIQIGGEG</sequence>
<name>A0ACD3A022_9AGAR</name>
<feature type="non-terminal residue" evidence="1">
    <location>
        <position position="120"/>
    </location>
</feature>
<accession>A0ACD3A022</accession>
<proteinExistence type="predicted"/>
<gene>
    <name evidence="1" type="ORF">BDN72DRAFT_738493</name>
</gene>
<dbReference type="EMBL" id="ML209094">
    <property type="protein sequence ID" value="TFK59057.1"/>
    <property type="molecule type" value="Genomic_DNA"/>
</dbReference>
<evidence type="ECO:0000313" key="1">
    <source>
        <dbReference type="EMBL" id="TFK59057.1"/>
    </source>
</evidence>
<evidence type="ECO:0000313" key="2">
    <source>
        <dbReference type="Proteomes" id="UP000308600"/>
    </source>
</evidence>
<dbReference type="Proteomes" id="UP000308600">
    <property type="component" value="Unassembled WGS sequence"/>
</dbReference>
<protein>
    <submittedName>
        <fullName evidence="1">Uncharacterized protein</fullName>
    </submittedName>
</protein>
<reference evidence="1 2" key="1">
    <citation type="journal article" date="2019" name="Nat. Ecol. Evol.">
        <title>Megaphylogeny resolves global patterns of mushroom evolution.</title>
        <authorList>
            <person name="Varga T."/>
            <person name="Krizsan K."/>
            <person name="Foldi C."/>
            <person name="Dima B."/>
            <person name="Sanchez-Garcia M."/>
            <person name="Sanchez-Ramirez S."/>
            <person name="Szollosi G.J."/>
            <person name="Szarkandi J.G."/>
            <person name="Papp V."/>
            <person name="Albert L."/>
            <person name="Andreopoulos W."/>
            <person name="Angelini C."/>
            <person name="Antonin V."/>
            <person name="Barry K.W."/>
            <person name="Bougher N.L."/>
            <person name="Buchanan P."/>
            <person name="Buyck B."/>
            <person name="Bense V."/>
            <person name="Catcheside P."/>
            <person name="Chovatia M."/>
            <person name="Cooper J."/>
            <person name="Damon W."/>
            <person name="Desjardin D."/>
            <person name="Finy P."/>
            <person name="Geml J."/>
            <person name="Haridas S."/>
            <person name="Hughes K."/>
            <person name="Justo A."/>
            <person name="Karasinski D."/>
            <person name="Kautmanova I."/>
            <person name="Kiss B."/>
            <person name="Kocsube S."/>
            <person name="Kotiranta H."/>
            <person name="LaButti K.M."/>
            <person name="Lechner B.E."/>
            <person name="Liimatainen K."/>
            <person name="Lipzen A."/>
            <person name="Lukacs Z."/>
            <person name="Mihaltcheva S."/>
            <person name="Morgado L.N."/>
            <person name="Niskanen T."/>
            <person name="Noordeloos M.E."/>
            <person name="Ohm R.A."/>
            <person name="Ortiz-Santana B."/>
            <person name="Ovrebo C."/>
            <person name="Racz N."/>
            <person name="Riley R."/>
            <person name="Savchenko A."/>
            <person name="Shiryaev A."/>
            <person name="Soop K."/>
            <person name="Spirin V."/>
            <person name="Szebenyi C."/>
            <person name="Tomsovsky M."/>
            <person name="Tulloss R.E."/>
            <person name="Uehling J."/>
            <person name="Grigoriev I.V."/>
            <person name="Vagvolgyi C."/>
            <person name="Papp T."/>
            <person name="Martin F.M."/>
            <person name="Miettinen O."/>
            <person name="Hibbett D.S."/>
            <person name="Nagy L.G."/>
        </authorList>
    </citation>
    <scope>NUCLEOTIDE SEQUENCE [LARGE SCALE GENOMIC DNA]</scope>
    <source>
        <strain evidence="1 2">NL-1719</strain>
    </source>
</reference>
<feature type="non-terminal residue" evidence="1">
    <location>
        <position position="1"/>
    </location>
</feature>